<evidence type="ECO:0000313" key="5">
    <source>
        <dbReference type="Proteomes" id="UP000462865"/>
    </source>
</evidence>
<dbReference type="RefSeq" id="WP_096227104.1">
    <property type="nucleotide sequence ID" value="NZ_CP168029.1"/>
</dbReference>
<evidence type="ECO:0000313" key="4">
    <source>
        <dbReference type="Proteomes" id="UP000285258"/>
    </source>
</evidence>
<feature type="transmembrane region" description="Helical" evidence="1">
    <location>
        <begin position="52"/>
        <end position="74"/>
    </location>
</feature>
<dbReference type="Proteomes" id="UP000462865">
    <property type="component" value="Unassembled WGS sequence"/>
</dbReference>
<accession>A0A423ULN3</accession>
<reference evidence="2 5" key="4">
    <citation type="journal article" date="2019" name="Nat. Med.">
        <title>A library of human gut bacterial isolates paired with longitudinal multiomics data enables mechanistic microbiome research.</title>
        <authorList>
            <person name="Poyet M."/>
            <person name="Groussin M."/>
            <person name="Gibbons S.M."/>
            <person name="Avila-Pacheco J."/>
            <person name="Jiang X."/>
            <person name="Kearney S.M."/>
            <person name="Perrotta A.R."/>
            <person name="Berdy B."/>
            <person name="Zhao S."/>
            <person name="Lieberman T.D."/>
            <person name="Swanson P.K."/>
            <person name="Smith M."/>
            <person name="Roesemann S."/>
            <person name="Alexander J.E."/>
            <person name="Rich S.A."/>
            <person name="Livny J."/>
            <person name="Vlamakis H."/>
            <person name="Clish C."/>
            <person name="Bullock K."/>
            <person name="Deik A."/>
            <person name="Scott J."/>
            <person name="Pierce K.A."/>
            <person name="Xavier R.J."/>
            <person name="Alm E.J."/>
        </authorList>
    </citation>
    <scope>NUCLEOTIDE SEQUENCE [LARGE SCALE GENOMIC DNA]</scope>
    <source>
        <strain evidence="2 5">BIOML-A1</strain>
    </source>
</reference>
<gene>
    <name evidence="3" type="ORF">DMP12_04400</name>
    <name evidence="2" type="ORF">GKG38_03960</name>
</gene>
<dbReference type="EMBL" id="QIBW01000004">
    <property type="protein sequence ID" value="ROT90746.1"/>
    <property type="molecule type" value="Genomic_DNA"/>
</dbReference>
<comment type="caution">
    <text evidence="3">The sequence shown here is derived from an EMBL/GenBank/DDBJ whole genome shotgun (WGS) entry which is preliminary data.</text>
</comment>
<keyword evidence="1" id="KW-0812">Transmembrane</keyword>
<protein>
    <submittedName>
        <fullName evidence="3">Uncharacterized protein</fullName>
    </submittedName>
</protein>
<feature type="transmembrane region" description="Helical" evidence="1">
    <location>
        <begin position="20"/>
        <end position="40"/>
    </location>
</feature>
<feature type="transmembrane region" description="Helical" evidence="1">
    <location>
        <begin position="95"/>
        <end position="122"/>
    </location>
</feature>
<feature type="transmembrane region" description="Helical" evidence="1">
    <location>
        <begin position="134"/>
        <end position="156"/>
    </location>
</feature>
<evidence type="ECO:0000313" key="2">
    <source>
        <dbReference type="EMBL" id="MSA94227.1"/>
    </source>
</evidence>
<evidence type="ECO:0000256" key="1">
    <source>
        <dbReference type="SAM" id="Phobius"/>
    </source>
</evidence>
<proteinExistence type="predicted"/>
<reference evidence="3" key="2">
    <citation type="journal article" date="2019" name="Int. J. Syst. Evol. Microbiol.">
        <title>Gordonibacter faecihominis is a later heterotypic synonym of Gordonibacter urolithinfaciens.</title>
        <authorList>
            <person name="Danylec N."/>
            <person name="Stoll D.A."/>
            <person name="Huch M."/>
        </authorList>
    </citation>
    <scope>NUCLEOTIDE SEQUENCE</scope>
    <source>
        <strain evidence="3">DSM 27213</strain>
    </source>
</reference>
<dbReference type="AlphaFoldDB" id="A0A423ULN3"/>
<dbReference type="EMBL" id="WKZA01000010">
    <property type="protein sequence ID" value="MSA94227.1"/>
    <property type="molecule type" value="Genomic_DNA"/>
</dbReference>
<keyword evidence="1" id="KW-0472">Membrane</keyword>
<organism evidence="3 4">
    <name type="scientific">Gordonibacter urolithinfaciens</name>
    <dbReference type="NCBI Taxonomy" id="1335613"/>
    <lineage>
        <taxon>Bacteria</taxon>
        <taxon>Bacillati</taxon>
        <taxon>Actinomycetota</taxon>
        <taxon>Coriobacteriia</taxon>
        <taxon>Eggerthellales</taxon>
        <taxon>Eggerthellaceae</taxon>
        <taxon>Gordonibacter</taxon>
    </lineage>
</organism>
<feature type="transmembrane region" description="Helical" evidence="1">
    <location>
        <begin position="230"/>
        <end position="251"/>
    </location>
</feature>
<keyword evidence="1" id="KW-1133">Transmembrane helix</keyword>
<name>A0A423ULN3_9ACTN</name>
<feature type="transmembrane region" description="Helical" evidence="1">
    <location>
        <begin position="163"/>
        <end position="183"/>
    </location>
</feature>
<reference evidence="4" key="1">
    <citation type="submission" date="2018-05" db="EMBL/GenBank/DDBJ databases">
        <title>Genome Sequencing of selected type strains of the family Eggerthellaceae.</title>
        <authorList>
            <person name="Danylec N."/>
            <person name="Stoll D.A."/>
            <person name="Doetsch A."/>
            <person name="Huch M."/>
        </authorList>
    </citation>
    <scope>NUCLEOTIDE SEQUENCE [LARGE SCALE GENOMIC DNA]</scope>
    <source>
        <strain evidence="4">DSM 27213</strain>
    </source>
</reference>
<sequence length="259" mass="26609">MRFLSLAGTHFRLAARQRALWIVSFALALLSITITVNPGLSFETGNPTALALTAQMLALLPPIAYAAAFTDLAAEAERLGISEIEASAPVLSFELVAARVAGSLAAMALPSAGVLLFCAGGQMLHGNAWAMPQAAFLLIGIVLPSALIAASLSAFAGSFLPRAFARIAAIVAWIGVLFLTVFVPTPTAGGGLRVHIAANPVAQAFFGSTPLLDSPESAATVAAATPLESVVLLALELAIAVALIAAAGAIARRRAYWRR</sequence>
<evidence type="ECO:0000313" key="3">
    <source>
        <dbReference type="EMBL" id="ROT90746.1"/>
    </source>
</evidence>
<dbReference type="Proteomes" id="UP000285258">
    <property type="component" value="Unassembled WGS sequence"/>
</dbReference>
<reference evidence="3" key="3">
    <citation type="journal article" date="2019" name="Microbiol. Resour. Announc.">
        <title>Draft Genome Sequences of Type Strains of Gordonibacter faecihominis, Paraeggerthella hongkongensis, Parvibacter caecicola,Slackia equolifaciens, Slackia faecicanis, and Slackia isoflavoniconvertens.</title>
        <authorList>
            <person name="Danylec N."/>
            <person name="Stoll D.A."/>
            <person name="Dotsch A."/>
            <person name="Huch M."/>
        </authorList>
    </citation>
    <scope>NUCLEOTIDE SEQUENCE</scope>
    <source>
        <strain evidence="3">DSM 27213</strain>
    </source>
</reference>